<dbReference type="Proteomes" id="UP000261380">
    <property type="component" value="Unplaced"/>
</dbReference>
<dbReference type="PANTHER" id="PTHR12062:SF1">
    <property type="entry name" value="ALPHA-1,3-MANNOSYL-GLYCOPROTEIN 4-BETA-N-ACETYLGLUCOSAMINYLTRANSFERASE B"/>
    <property type="match status" value="1"/>
</dbReference>
<evidence type="ECO:0000256" key="2">
    <source>
        <dbReference type="SAM" id="SignalP"/>
    </source>
</evidence>
<dbReference type="STRING" id="32473.ENSXCOP00000019596"/>
<dbReference type="GeneTree" id="ENSGT00940000156526"/>
<dbReference type="GO" id="GO:0005783">
    <property type="term" value="C:endoplasmic reticulum"/>
    <property type="evidence" value="ECO:0007669"/>
    <property type="project" value="TreeGrafter"/>
</dbReference>
<dbReference type="GO" id="GO:0005793">
    <property type="term" value="C:endoplasmic reticulum-Golgi intermediate compartment"/>
    <property type="evidence" value="ECO:0007669"/>
    <property type="project" value="TreeGrafter"/>
</dbReference>
<keyword evidence="2" id="KW-0732">Signal</keyword>
<dbReference type="PANTHER" id="PTHR12062">
    <property type="entry name" value="N-ACETYLGLUCOSAMINYLTRANSFERASE VI"/>
    <property type="match status" value="1"/>
</dbReference>
<feature type="signal peptide" evidence="2">
    <location>
        <begin position="1"/>
        <end position="18"/>
    </location>
</feature>
<dbReference type="InterPro" id="IPR006759">
    <property type="entry name" value="Glyco_transf_54"/>
</dbReference>
<keyword evidence="1" id="KW-0175">Coiled coil</keyword>
<proteinExistence type="predicted"/>
<dbReference type="GO" id="GO:0006487">
    <property type="term" value="P:protein N-linked glycosylation"/>
    <property type="evidence" value="ECO:0007669"/>
    <property type="project" value="TreeGrafter"/>
</dbReference>
<dbReference type="GO" id="GO:0008375">
    <property type="term" value="F:acetylglucosaminyltransferase activity"/>
    <property type="evidence" value="ECO:0007669"/>
    <property type="project" value="TreeGrafter"/>
</dbReference>
<sequence length="167" mass="19484">MSSTIYLLMFMMVTSWLCAPPAGDVVDIYQREFLALRERLHSAEQENLRRSKELNLVLEEIKRAIAEKQALRDINRTWSSLSEETRLKLWNVSSSKNVLQLPSIFHHLPHLLSREDSLQPAIHLGQGRTGGKIHRLLNQYLEQNQNQRWKLLLPLDLLLGFRSLFSQ</sequence>
<dbReference type="GO" id="GO:0005795">
    <property type="term" value="C:Golgi stack"/>
    <property type="evidence" value="ECO:0007669"/>
    <property type="project" value="TreeGrafter"/>
</dbReference>
<feature type="chain" id="PRO_5017309135" evidence="2">
    <location>
        <begin position="19"/>
        <end position="167"/>
    </location>
</feature>
<reference evidence="3" key="1">
    <citation type="submission" date="2025-08" db="UniProtKB">
        <authorList>
            <consortium name="Ensembl"/>
        </authorList>
    </citation>
    <scope>IDENTIFICATION</scope>
</reference>
<feature type="coiled-coil region" evidence="1">
    <location>
        <begin position="26"/>
        <end position="74"/>
    </location>
</feature>
<evidence type="ECO:0000256" key="1">
    <source>
        <dbReference type="SAM" id="Coils"/>
    </source>
</evidence>
<accession>A0A3B5MEC9</accession>
<reference evidence="3" key="2">
    <citation type="submission" date="2025-09" db="UniProtKB">
        <authorList>
            <consortium name="Ensembl"/>
        </authorList>
    </citation>
    <scope>IDENTIFICATION</scope>
</reference>
<evidence type="ECO:0000313" key="4">
    <source>
        <dbReference type="Proteomes" id="UP000261380"/>
    </source>
</evidence>
<organism evidence="3 4">
    <name type="scientific">Xiphophorus couchianus</name>
    <name type="common">Monterrey platyfish</name>
    <dbReference type="NCBI Taxonomy" id="32473"/>
    <lineage>
        <taxon>Eukaryota</taxon>
        <taxon>Metazoa</taxon>
        <taxon>Chordata</taxon>
        <taxon>Craniata</taxon>
        <taxon>Vertebrata</taxon>
        <taxon>Euteleostomi</taxon>
        <taxon>Actinopterygii</taxon>
        <taxon>Neopterygii</taxon>
        <taxon>Teleostei</taxon>
        <taxon>Neoteleostei</taxon>
        <taxon>Acanthomorphata</taxon>
        <taxon>Ovalentaria</taxon>
        <taxon>Atherinomorphae</taxon>
        <taxon>Cyprinodontiformes</taxon>
        <taxon>Poeciliidae</taxon>
        <taxon>Poeciliinae</taxon>
        <taxon>Xiphophorus</taxon>
    </lineage>
</organism>
<protein>
    <submittedName>
        <fullName evidence="3">Uncharacterized protein</fullName>
    </submittedName>
</protein>
<evidence type="ECO:0000313" key="3">
    <source>
        <dbReference type="Ensembl" id="ENSXCOP00000019596.1"/>
    </source>
</evidence>
<dbReference type="AlphaFoldDB" id="A0A3B5MEC9"/>
<name>A0A3B5MEC9_9TELE</name>
<dbReference type="Ensembl" id="ENSXCOT00000019841.1">
    <property type="protein sequence ID" value="ENSXCOP00000019596.1"/>
    <property type="gene ID" value="ENSXCOG00000014722.1"/>
</dbReference>
<keyword evidence="4" id="KW-1185">Reference proteome</keyword>